<dbReference type="InterPro" id="IPR043128">
    <property type="entry name" value="Rev_trsase/Diguanyl_cyclase"/>
</dbReference>
<evidence type="ECO:0000313" key="3">
    <source>
        <dbReference type="EMBL" id="OPH61315.1"/>
    </source>
</evidence>
<dbReference type="FunFam" id="3.30.70.270:FF:000001">
    <property type="entry name" value="Diguanylate cyclase domain protein"/>
    <property type="match status" value="1"/>
</dbReference>
<organism evidence="3 4">
    <name type="scientific">Paenibacillus ferrarius</name>
    <dbReference type="NCBI Taxonomy" id="1469647"/>
    <lineage>
        <taxon>Bacteria</taxon>
        <taxon>Bacillati</taxon>
        <taxon>Bacillota</taxon>
        <taxon>Bacilli</taxon>
        <taxon>Bacillales</taxon>
        <taxon>Paenibacillaceae</taxon>
        <taxon>Paenibacillus</taxon>
    </lineage>
</organism>
<dbReference type="RefSeq" id="WP_079409325.1">
    <property type="nucleotide sequence ID" value="NZ_MBTG01000002.1"/>
</dbReference>
<feature type="transmembrane region" description="Helical" evidence="1">
    <location>
        <begin position="50"/>
        <end position="67"/>
    </location>
</feature>
<accession>A0A1V4HRN1</accession>
<dbReference type="GO" id="GO:0005886">
    <property type="term" value="C:plasma membrane"/>
    <property type="evidence" value="ECO:0007669"/>
    <property type="project" value="TreeGrafter"/>
</dbReference>
<dbReference type="SUPFAM" id="SSF55073">
    <property type="entry name" value="Nucleotide cyclase"/>
    <property type="match status" value="1"/>
</dbReference>
<dbReference type="OrthoDB" id="9759607at2"/>
<proteinExistence type="predicted"/>
<dbReference type="Pfam" id="PF00990">
    <property type="entry name" value="GGDEF"/>
    <property type="match status" value="1"/>
</dbReference>
<dbReference type="GO" id="GO:0052621">
    <property type="term" value="F:diguanylate cyclase activity"/>
    <property type="evidence" value="ECO:0007669"/>
    <property type="project" value="TreeGrafter"/>
</dbReference>
<evidence type="ECO:0000259" key="2">
    <source>
        <dbReference type="PROSITE" id="PS50887"/>
    </source>
</evidence>
<gene>
    <name evidence="3" type="ORF">BC351_15375</name>
</gene>
<dbReference type="InterPro" id="IPR050469">
    <property type="entry name" value="Diguanylate_Cyclase"/>
</dbReference>
<feature type="domain" description="GGDEF" evidence="2">
    <location>
        <begin position="229"/>
        <end position="360"/>
    </location>
</feature>
<dbReference type="GO" id="GO:0043709">
    <property type="term" value="P:cell adhesion involved in single-species biofilm formation"/>
    <property type="evidence" value="ECO:0007669"/>
    <property type="project" value="TreeGrafter"/>
</dbReference>
<evidence type="ECO:0000256" key="1">
    <source>
        <dbReference type="SAM" id="Phobius"/>
    </source>
</evidence>
<dbReference type="STRING" id="1469647.BC351_15375"/>
<dbReference type="NCBIfam" id="TIGR00254">
    <property type="entry name" value="GGDEF"/>
    <property type="match status" value="1"/>
</dbReference>
<evidence type="ECO:0000313" key="4">
    <source>
        <dbReference type="Proteomes" id="UP000190626"/>
    </source>
</evidence>
<dbReference type="InterPro" id="IPR029787">
    <property type="entry name" value="Nucleotide_cyclase"/>
</dbReference>
<reference evidence="4" key="1">
    <citation type="submission" date="2016-07" db="EMBL/GenBank/DDBJ databases">
        <authorList>
            <person name="Florea S."/>
            <person name="Webb J.S."/>
            <person name="Jaromczyk J."/>
            <person name="Schardl C.L."/>
        </authorList>
    </citation>
    <scope>NUCLEOTIDE SEQUENCE [LARGE SCALE GENOMIC DNA]</scope>
    <source>
        <strain evidence="4">CY1</strain>
    </source>
</reference>
<sequence>MQMDASNQHKQDWNRKLLNAYWLLVWIQLPFQLLYAISEQQDLTFIINRLIIPLLIMILIMFLLEFINMYSRMLLDYYIISGGAVLAFTLIYCNHDLKLAPLYLFLPILVSIFYFQLSKIIYTLALSLVSISILYWIKLSVFSDYHAIDLLTVIPVLIIVSIIAAGIMKRGAEILDNLKATTELKQELMIKNIIMDKLSKTDALTDLYNHITFHEYLDELIQQNEAGQFCIHIAVLDIDNFKKVNDTYGHRAGDAVLKSVSSTLKNRVGLNDFVARYGGEEFAIIFTEKDTDEVFELLERIRWQISQMKYDELHGQSVTISIGLSEYRPGTSKESLFAGADQSLYTAKKTGKNKTVIHTAPLKEAN</sequence>
<dbReference type="Gene3D" id="3.30.70.270">
    <property type="match status" value="1"/>
</dbReference>
<keyword evidence="1" id="KW-0472">Membrane</keyword>
<keyword evidence="4" id="KW-1185">Reference proteome</keyword>
<dbReference type="Proteomes" id="UP000190626">
    <property type="component" value="Unassembled WGS sequence"/>
</dbReference>
<dbReference type="InterPro" id="IPR000160">
    <property type="entry name" value="GGDEF_dom"/>
</dbReference>
<dbReference type="PROSITE" id="PS50887">
    <property type="entry name" value="GGDEF"/>
    <property type="match status" value="1"/>
</dbReference>
<keyword evidence="1" id="KW-0812">Transmembrane</keyword>
<dbReference type="PANTHER" id="PTHR45138">
    <property type="entry name" value="REGULATORY COMPONENTS OF SENSORY TRANSDUCTION SYSTEM"/>
    <property type="match status" value="1"/>
</dbReference>
<keyword evidence="1" id="KW-1133">Transmembrane helix</keyword>
<dbReference type="CDD" id="cd01949">
    <property type="entry name" value="GGDEF"/>
    <property type="match status" value="1"/>
</dbReference>
<dbReference type="EMBL" id="MBTG01000002">
    <property type="protein sequence ID" value="OPH61315.1"/>
    <property type="molecule type" value="Genomic_DNA"/>
</dbReference>
<name>A0A1V4HRN1_9BACL</name>
<protein>
    <recommendedName>
        <fullName evidence="2">GGDEF domain-containing protein</fullName>
    </recommendedName>
</protein>
<feature type="transmembrane region" description="Helical" evidence="1">
    <location>
        <begin position="20"/>
        <end position="38"/>
    </location>
</feature>
<dbReference type="SMART" id="SM00267">
    <property type="entry name" value="GGDEF"/>
    <property type="match status" value="1"/>
</dbReference>
<feature type="transmembrane region" description="Helical" evidence="1">
    <location>
        <begin position="120"/>
        <end position="138"/>
    </location>
</feature>
<dbReference type="AlphaFoldDB" id="A0A1V4HRN1"/>
<feature type="transmembrane region" description="Helical" evidence="1">
    <location>
        <begin position="150"/>
        <end position="168"/>
    </location>
</feature>
<feature type="transmembrane region" description="Helical" evidence="1">
    <location>
        <begin position="74"/>
        <end position="92"/>
    </location>
</feature>
<comment type="caution">
    <text evidence="3">The sequence shown here is derived from an EMBL/GenBank/DDBJ whole genome shotgun (WGS) entry which is preliminary data.</text>
</comment>
<dbReference type="GO" id="GO:1902201">
    <property type="term" value="P:negative regulation of bacterial-type flagellum-dependent cell motility"/>
    <property type="evidence" value="ECO:0007669"/>
    <property type="project" value="TreeGrafter"/>
</dbReference>
<dbReference type="PANTHER" id="PTHR45138:SF9">
    <property type="entry name" value="DIGUANYLATE CYCLASE DGCM-RELATED"/>
    <property type="match status" value="1"/>
</dbReference>